<evidence type="ECO:0000313" key="5">
    <source>
        <dbReference type="Proteomes" id="UP001175271"/>
    </source>
</evidence>
<dbReference type="PANTHER" id="PTHR46771">
    <property type="entry name" value="DETERIN"/>
    <property type="match status" value="1"/>
</dbReference>
<sequence>MTQKPKSQQLPDLQSNLRAALESYGPEKQTFGALFDGDDVAEMKNFFFAAGRLNSFAARQGGWTYDKPHKNASCSSKLLAENGFYFNAISRKSVTCAFCQLDVTCSAHLDPSVEHVRLNPRCYFVTMAKSEEQWTIEDAMYLLQFRRRALSMKAAEMRRHDAERRREERRQHFRNAGGETQPHRHAIS</sequence>
<evidence type="ECO:0000256" key="3">
    <source>
        <dbReference type="SAM" id="MobiDB-lite"/>
    </source>
</evidence>
<evidence type="ECO:0000313" key="4">
    <source>
        <dbReference type="EMBL" id="KAK0406818.1"/>
    </source>
</evidence>
<name>A0AA39LRF0_9BILA</name>
<accession>A0AA39LRF0</accession>
<reference evidence="4" key="1">
    <citation type="submission" date="2023-06" db="EMBL/GenBank/DDBJ databases">
        <title>Genomic analysis of the entomopathogenic nematode Steinernema hermaphroditum.</title>
        <authorList>
            <person name="Schwarz E.M."/>
            <person name="Heppert J.K."/>
            <person name="Baniya A."/>
            <person name="Schwartz H.T."/>
            <person name="Tan C.-H."/>
            <person name="Antoshechkin I."/>
            <person name="Sternberg P.W."/>
            <person name="Goodrich-Blair H."/>
            <person name="Dillman A.R."/>
        </authorList>
    </citation>
    <scope>NUCLEOTIDE SEQUENCE</scope>
    <source>
        <strain evidence="4">PS9179</strain>
        <tissue evidence="4">Whole animal</tissue>
    </source>
</reference>
<dbReference type="SUPFAM" id="SSF57924">
    <property type="entry name" value="Inhibitor of apoptosis (IAP) repeat"/>
    <property type="match status" value="1"/>
</dbReference>
<proteinExistence type="predicted"/>
<dbReference type="Gene3D" id="1.10.1170.10">
    <property type="entry name" value="Inhibitor Of Apoptosis Protein (2mihbC-IAP-1), Chain A"/>
    <property type="match status" value="1"/>
</dbReference>
<dbReference type="InterPro" id="IPR051190">
    <property type="entry name" value="Baculoviral_IAP"/>
</dbReference>
<comment type="caution">
    <text evidence="4">The sequence shown here is derived from an EMBL/GenBank/DDBJ whole genome shotgun (WGS) entry which is preliminary data.</text>
</comment>
<keyword evidence="1" id="KW-0479">Metal-binding</keyword>
<dbReference type="Proteomes" id="UP001175271">
    <property type="component" value="Unassembled WGS sequence"/>
</dbReference>
<dbReference type="SMART" id="SM00238">
    <property type="entry name" value="BIR"/>
    <property type="match status" value="1"/>
</dbReference>
<evidence type="ECO:0000256" key="2">
    <source>
        <dbReference type="ARBA" id="ARBA00022833"/>
    </source>
</evidence>
<organism evidence="4 5">
    <name type="scientific">Steinernema hermaphroditum</name>
    <dbReference type="NCBI Taxonomy" id="289476"/>
    <lineage>
        <taxon>Eukaryota</taxon>
        <taxon>Metazoa</taxon>
        <taxon>Ecdysozoa</taxon>
        <taxon>Nematoda</taxon>
        <taxon>Chromadorea</taxon>
        <taxon>Rhabditida</taxon>
        <taxon>Tylenchina</taxon>
        <taxon>Panagrolaimomorpha</taxon>
        <taxon>Strongyloidoidea</taxon>
        <taxon>Steinernematidae</taxon>
        <taxon>Steinernema</taxon>
    </lineage>
</organism>
<dbReference type="PROSITE" id="PS50143">
    <property type="entry name" value="BIR_REPEAT_2"/>
    <property type="match status" value="1"/>
</dbReference>
<dbReference type="EMBL" id="JAUCMV010000004">
    <property type="protein sequence ID" value="KAK0406818.1"/>
    <property type="molecule type" value="Genomic_DNA"/>
</dbReference>
<dbReference type="AlphaFoldDB" id="A0AA39LRF0"/>
<dbReference type="GO" id="GO:0046872">
    <property type="term" value="F:metal ion binding"/>
    <property type="evidence" value="ECO:0007669"/>
    <property type="project" value="UniProtKB-KW"/>
</dbReference>
<feature type="compositionally biased region" description="Basic and acidic residues" evidence="3">
    <location>
        <begin position="156"/>
        <end position="170"/>
    </location>
</feature>
<protein>
    <submittedName>
        <fullName evidence="4">Uncharacterized protein</fullName>
    </submittedName>
</protein>
<dbReference type="PANTHER" id="PTHR46771:SF5">
    <property type="entry name" value="DETERIN"/>
    <property type="match status" value="1"/>
</dbReference>
<keyword evidence="5" id="KW-1185">Reference proteome</keyword>
<dbReference type="Pfam" id="PF00653">
    <property type="entry name" value="BIR"/>
    <property type="match status" value="1"/>
</dbReference>
<gene>
    <name evidence="4" type="ORF">QR680_018826</name>
</gene>
<evidence type="ECO:0000256" key="1">
    <source>
        <dbReference type="ARBA" id="ARBA00022723"/>
    </source>
</evidence>
<keyword evidence="2" id="KW-0862">Zinc</keyword>
<dbReference type="InterPro" id="IPR001370">
    <property type="entry name" value="BIR_rpt"/>
</dbReference>
<feature type="region of interest" description="Disordered" evidence="3">
    <location>
        <begin position="156"/>
        <end position="188"/>
    </location>
</feature>